<sequence>KVASLLLFIYGPVLSCHHGHRGHGRHSPPFLRDVSDKALLEYYDILSDDGKTIAQQKAGVMNWAVKYGIENQVKEFNTHDARTRKEIRYNVTKLIDDLPLAIDRFFDVMDDEYQTREERRKELEDISAQNPKLYRVLRFAIDQFQPRHGLYEDGHHHGRHHGSHHHDCGRWRRSVVDIDKVPPSRD</sequence>
<dbReference type="PANTHER" id="PTHR21593:SF27">
    <property type="entry name" value="PROTEIN CBG23956"/>
    <property type="match status" value="1"/>
</dbReference>
<keyword evidence="3" id="KW-1185">Reference proteome</keyword>
<feature type="signal peptide" evidence="1">
    <location>
        <begin position="1"/>
        <end position="15"/>
    </location>
</feature>
<dbReference type="OrthoDB" id="5845888at2759"/>
<protein>
    <submittedName>
        <fullName evidence="4">ANIS5_cation-bd domain-containing protein</fullName>
    </submittedName>
</protein>
<reference evidence="4" key="1">
    <citation type="submission" date="2020-12" db="UniProtKB">
        <authorList>
            <consortium name="WormBaseParasite"/>
        </authorList>
    </citation>
    <scope>IDENTIFICATION</scope>
    <source>
        <strain evidence="4">MHco3</strain>
    </source>
</reference>
<dbReference type="OMA" id="NTHDART"/>
<dbReference type="Proteomes" id="UP000025227">
    <property type="component" value="Unplaced"/>
</dbReference>
<dbReference type="Pfam" id="PF02520">
    <property type="entry name" value="ANIS5_cation-bd"/>
    <property type="match status" value="1"/>
</dbReference>
<keyword evidence="1" id="KW-0732">Signal</keyword>
<dbReference type="WBParaSite" id="HCON_00097880-00001">
    <property type="protein sequence ID" value="HCON_00097880-00001"/>
    <property type="gene ID" value="HCON_00097880"/>
</dbReference>
<dbReference type="AlphaFoldDB" id="A0A7I5EA18"/>
<evidence type="ECO:0000313" key="3">
    <source>
        <dbReference type="Proteomes" id="UP000025227"/>
    </source>
</evidence>
<dbReference type="InterPro" id="IPR003677">
    <property type="entry name" value="ANIS5_cation-bd"/>
</dbReference>
<feature type="chain" id="PRO_5029780039" evidence="1">
    <location>
        <begin position="16"/>
        <end position="186"/>
    </location>
</feature>
<evidence type="ECO:0000259" key="2">
    <source>
        <dbReference type="Pfam" id="PF02520"/>
    </source>
</evidence>
<proteinExistence type="predicted"/>
<evidence type="ECO:0000313" key="4">
    <source>
        <dbReference type="WBParaSite" id="HCON_00097880-00001"/>
    </source>
</evidence>
<name>A0A7I5EA18_HAECO</name>
<feature type="domain" description="SXP/RAL-2 family protein Ani s 5-like cation-binding" evidence="2">
    <location>
        <begin position="40"/>
        <end position="144"/>
    </location>
</feature>
<evidence type="ECO:0000256" key="1">
    <source>
        <dbReference type="SAM" id="SignalP"/>
    </source>
</evidence>
<organism evidence="3 4">
    <name type="scientific">Haemonchus contortus</name>
    <name type="common">Barber pole worm</name>
    <dbReference type="NCBI Taxonomy" id="6289"/>
    <lineage>
        <taxon>Eukaryota</taxon>
        <taxon>Metazoa</taxon>
        <taxon>Ecdysozoa</taxon>
        <taxon>Nematoda</taxon>
        <taxon>Chromadorea</taxon>
        <taxon>Rhabditida</taxon>
        <taxon>Rhabditina</taxon>
        <taxon>Rhabditomorpha</taxon>
        <taxon>Strongyloidea</taxon>
        <taxon>Trichostrongylidae</taxon>
        <taxon>Haemonchus</taxon>
    </lineage>
</organism>
<dbReference type="InterPro" id="IPR052823">
    <property type="entry name" value="SXP/RAL-2_related"/>
</dbReference>
<dbReference type="PANTHER" id="PTHR21593">
    <property type="entry name" value="PRION-LIKE- Q/N-RICH -DOMAIN-BEARING PROTEIN PROTEIN"/>
    <property type="match status" value="1"/>
</dbReference>
<accession>A0A7I5EA18</accession>